<organism evidence="2 3">
    <name type="scientific">Agrococcus pavilionensis RW1</name>
    <dbReference type="NCBI Taxonomy" id="1330458"/>
    <lineage>
        <taxon>Bacteria</taxon>
        <taxon>Bacillati</taxon>
        <taxon>Actinomycetota</taxon>
        <taxon>Actinomycetes</taxon>
        <taxon>Micrococcales</taxon>
        <taxon>Microbacteriaceae</taxon>
        <taxon>Agrococcus</taxon>
    </lineage>
</organism>
<dbReference type="InterPro" id="IPR016040">
    <property type="entry name" value="NAD(P)-bd_dom"/>
</dbReference>
<keyword evidence="3" id="KW-1185">Reference proteome</keyword>
<dbReference type="EMBL" id="ASHR01000023">
    <property type="protein sequence ID" value="ERG64343.1"/>
    <property type="molecule type" value="Genomic_DNA"/>
</dbReference>
<dbReference type="PANTHER" id="PTHR12126">
    <property type="entry name" value="NADH-UBIQUINONE OXIDOREDUCTASE 39 KDA SUBUNIT-RELATED"/>
    <property type="match status" value="1"/>
</dbReference>
<dbReference type="Pfam" id="PF13460">
    <property type="entry name" value="NAD_binding_10"/>
    <property type="match status" value="1"/>
</dbReference>
<gene>
    <name evidence="2" type="ORF">L332_07745</name>
</gene>
<dbReference type="InterPro" id="IPR051207">
    <property type="entry name" value="ComplexI_NDUFA9_subunit"/>
</dbReference>
<dbReference type="GO" id="GO:0044877">
    <property type="term" value="F:protein-containing complex binding"/>
    <property type="evidence" value="ECO:0007669"/>
    <property type="project" value="TreeGrafter"/>
</dbReference>
<accession>U1LB75</accession>
<dbReference type="RefSeq" id="WP_021010415.1">
    <property type="nucleotide sequence ID" value="NZ_ASHR01000023.1"/>
</dbReference>
<name>U1LB75_9MICO</name>
<feature type="domain" description="NAD(P)-binding" evidence="1">
    <location>
        <begin position="7"/>
        <end position="142"/>
    </location>
</feature>
<evidence type="ECO:0000313" key="3">
    <source>
        <dbReference type="Proteomes" id="UP000016462"/>
    </source>
</evidence>
<dbReference type="Gene3D" id="3.40.50.720">
    <property type="entry name" value="NAD(P)-binding Rossmann-like Domain"/>
    <property type="match status" value="1"/>
</dbReference>
<dbReference type="PANTHER" id="PTHR12126:SF11">
    <property type="entry name" value="NADH DEHYDROGENASE [UBIQUINONE] 1 ALPHA SUBCOMPLEX SUBUNIT 9, MITOCHONDRIAL"/>
    <property type="match status" value="1"/>
</dbReference>
<dbReference type="InterPro" id="IPR036291">
    <property type="entry name" value="NAD(P)-bd_dom_sf"/>
</dbReference>
<evidence type="ECO:0000259" key="1">
    <source>
        <dbReference type="Pfam" id="PF13460"/>
    </source>
</evidence>
<reference evidence="2 3" key="1">
    <citation type="journal article" date="2013" name="Genome Announc.">
        <title>First draft genome sequence from a member of the genus agrococcus, isolated from modern microbialites.</title>
        <authorList>
            <person name="White R.A.III."/>
            <person name="Grassa C.J."/>
            <person name="Suttle C.A."/>
        </authorList>
    </citation>
    <scope>NUCLEOTIDE SEQUENCE [LARGE SCALE GENOMIC DNA]</scope>
    <source>
        <strain evidence="2 3">RW1</strain>
    </source>
</reference>
<protein>
    <recommendedName>
        <fullName evidence="1">NAD(P)-binding domain-containing protein</fullName>
    </recommendedName>
</protein>
<evidence type="ECO:0000313" key="2">
    <source>
        <dbReference type="EMBL" id="ERG64343.1"/>
    </source>
</evidence>
<dbReference type="SUPFAM" id="SSF51735">
    <property type="entry name" value="NAD(P)-binding Rossmann-fold domains"/>
    <property type="match status" value="1"/>
</dbReference>
<dbReference type="OrthoDB" id="9771302at2"/>
<comment type="caution">
    <text evidence="2">The sequence shown here is derived from an EMBL/GenBank/DDBJ whole genome shotgun (WGS) entry which is preliminary data.</text>
</comment>
<sequence length="252" mass="26853">MRIVVVGGSGNAGSAIVRAIGRRGELPTPMSRSGKAIAGAPGVKADVVTGEGLDSALAGADVVVDALNSRNPLDLRPFTIGARNLVQAAERAGVGRVVLLSILGVERSRLGYHRRKRQQELAYLESPLEVSVVRAAQFHEWSVDQFEAGSALGAIPVALGGRLQPVAVSEVAALVAQEALEPTGKRFTEIAGPEVRISRDLAKSWQRITGARGLIVNGPFPPSLLDYLRSGANLTEQHKGSITFEEWLERRR</sequence>
<proteinExistence type="predicted"/>
<dbReference type="AlphaFoldDB" id="U1LB75"/>
<dbReference type="Proteomes" id="UP000016462">
    <property type="component" value="Unassembled WGS sequence"/>
</dbReference>